<proteinExistence type="inferred from homology"/>
<comment type="subcellular location">
    <subcellularLocation>
        <location evidence="2">Cytoplasm</location>
    </subcellularLocation>
    <subcellularLocation>
        <location evidence="1">Nucleus</location>
    </subcellularLocation>
</comment>
<dbReference type="Gene3D" id="1.25.40.720">
    <property type="entry name" value="Telomere length regulation protein 2, C-terminal domain"/>
    <property type="match status" value="1"/>
</dbReference>
<dbReference type="InterPro" id="IPR038528">
    <property type="entry name" value="TEL2_C_sf"/>
</dbReference>
<sequence>MDNLRSKTVIILDHSSFFARPSGVTFNVNVQNSDQLQNDQITNENSLGIKSLWTCVVECVLEYCRILFDIFEDDALITLIVTGIDQRDQSSWWNRYKNLSQCMDFFAGIQPPNERPLINDDDLLKHSLNEAITALCTRSKKQIIPSDIDYANSGHIILFSTYNSERIETIERDAQTFHESHNHMALEMTDFVPLTKCDLTLVDVRPVDQSVPSSNVEFHSISSILHRSLYYAQAGQMLFRRMLQMLLKQHNLALTTVTGIPMKEDVASRSSLNYDVDIVHPAEVHHSLRERAPLKYWRQIKDDVETIVLKWSAFSYDPENYYDTYSAYRFSPLDVNSRESACLTNFLLSGKCVLLELGNLPNECVVNINEYGDETSLNTSDIDISSTTNRLFSHMIISHNQELMIHAIAFGSNNPMSKIGSSYIVNQEKDNISINDLEELIDEIDDDTLEKDLRVESFINVIRTTTLYPLETMTSGKIPIEDSLRLLERHTRRCPLLANETILFNMPPPMNLLISLILREKLSDEDVSKCLMALKYIDNMERNGETLPVPNNFQYTTKIVTNKAKKDETYRFLWREIEYFVRGYKDTSDSHRHIYQNILDRRKSEIENDSSIYQSNKIDFTFPTDESTSTIEFRCFFENKMSFERLNLILKQISSSHSYLSVQPVIEEYCFNENIHLTSIEQEKLIRLCLRKLSDWFSQTPEQIKEIKSNFHKYFLEAQSSLKQKQIIDLILNELKLTNNDYFIFLLVDVYEKNYKKRLHELENESDIGYTIHLPDRINNICMKNIPMCFQTKTYFNRLSEYIQEQLINYHYPNMLAQMDTNISFLSQLIHRAAKLGKINMSVYLTDLQRKSLDLRYTEYIWRPLYKNLFVKKCLNDSLWLRLAQYFLLETIDDILFYTIEHSNGKLLDLFLSDRIVHLPLLETYITESLLFHKRLSIDTVRTILSYLTMSINRIEKCFQNVFLRFLRLWSQESFIRFSSNDQHFYICQCVSICLSFNQQIQLNTDKDTIVMIILNGIRIHLESTFDYIRQRGQFIGELIIQRIDLFSQSNQLRFDTYDRNNSEILILKDLSEINHSCNDRQLSDDEQEEFSMKKEAVVCLSEKPISSTNTIVLHDASLDDDDDDEFESYDYSQDILRSDVEKPTYIRECLAYLIATDKVSQLEATLHVLPTLIEIHRIECEEIALELVRILLNYNSTFNITNFQELQLKSLIKLNENYPLLITDYLCKQFYEKNYTINQRSLILKTIQETAKKLSPIDQIQTTLQDELFISSEDDNDDNDSWRSTIHERLKLKTKYKTKVELRKKTSLKENNFGNIVGHFFYPLIEFIDKPTTYLSLIDGDNGNLLLCELVACLARLCIYAQNTLSSNNMIKHFLQILKALQKHQDAGVRHAVVYAYACSLVSIGKTCYDQDLQNRFLELKQWFDYIILKDTNTEVQKLGRSVRQILLKTLQEITDN</sequence>
<evidence type="ECO:0000259" key="9">
    <source>
        <dbReference type="Pfam" id="PF10193"/>
    </source>
</evidence>
<accession>A0A818PSW6</accession>
<evidence type="ECO:0000256" key="7">
    <source>
        <dbReference type="ARBA" id="ARBA00023306"/>
    </source>
</evidence>
<evidence type="ECO:0000256" key="2">
    <source>
        <dbReference type="ARBA" id="ARBA00004496"/>
    </source>
</evidence>
<feature type="domain" description="Telomere length regulation protein conserved" evidence="9">
    <location>
        <begin position="1144"/>
        <end position="1252"/>
    </location>
</feature>
<keyword evidence="5" id="KW-0498">Mitosis</keyword>
<dbReference type="Proteomes" id="UP000663865">
    <property type="component" value="Unassembled WGS sequence"/>
</dbReference>
<comment type="caution">
    <text evidence="11">The sequence shown here is derived from an EMBL/GenBank/DDBJ whole genome shotgun (WGS) entry which is preliminary data.</text>
</comment>
<name>A0A818PSW6_9BILA</name>
<evidence type="ECO:0000313" key="11">
    <source>
        <dbReference type="EMBL" id="CAF3628148.1"/>
    </source>
</evidence>
<dbReference type="PANTHER" id="PTHR12955">
    <property type="entry name" value="SARCOMA ANTIGEN NY-SAR-95-RELATED"/>
    <property type="match status" value="1"/>
</dbReference>
<organism evidence="11 12">
    <name type="scientific">Rotaria socialis</name>
    <dbReference type="NCBI Taxonomy" id="392032"/>
    <lineage>
        <taxon>Eukaryota</taxon>
        <taxon>Metazoa</taxon>
        <taxon>Spiralia</taxon>
        <taxon>Gnathifera</taxon>
        <taxon>Rotifera</taxon>
        <taxon>Eurotatoria</taxon>
        <taxon>Bdelloidea</taxon>
        <taxon>Philodinida</taxon>
        <taxon>Philodinidae</taxon>
        <taxon>Rotaria</taxon>
    </lineage>
</organism>
<keyword evidence="4" id="KW-0132">Cell division</keyword>
<gene>
    <name evidence="11" type="ORF">KIK155_LOCUS22270</name>
</gene>
<dbReference type="GO" id="GO:0032039">
    <property type="term" value="C:integrator complex"/>
    <property type="evidence" value="ECO:0007669"/>
    <property type="project" value="TreeGrafter"/>
</dbReference>
<evidence type="ECO:0000256" key="1">
    <source>
        <dbReference type="ARBA" id="ARBA00004123"/>
    </source>
</evidence>
<dbReference type="GO" id="GO:0007346">
    <property type="term" value="P:regulation of mitotic cell cycle"/>
    <property type="evidence" value="ECO:0007669"/>
    <property type="project" value="TreeGrafter"/>
</dbReference>
<feature type="domain" description="TELO2 ARM repeat" evidence="10">
    <location>
        <begin position="925"/>
        <end position="1036"/>
    </location>
</feature>
<dbReference type="InterPro" id="IPR019337">
    <property type="entry name" value="Telomere_length_regulation_dom"/>
</dbReference>
<dbReference type="Pfam" id="PF10193">
    <property type="entry name" value="Telomere_reg-2"/>
    <property type="match status" value="1"/>
</dbReference>
<protein>
    <recommendedName>
        <fullName evidence="13">Telomere length regulation protein TEL2 homolog</fullName>
    </recommendedName>
</protein>
<dbReference type="Pfam" id="PF10221">
    <property type="entry name" value="Mat89Bb"/>
    <property type="match status" value="1"/>
</dbReference>
<evidence type="ECO:0000256" key="3">
    <source>
        <dbReference type="ARBA" id="ARBA00022490"/>
    </source>
</evidence>
<dbReference type="InterPro" id="IPR057348">
    <property type="entry name" value="TELO2_ARM"/>
</dbReference>
<dbReference type="InterPro" id="IPR019355">
    <property type="entry name" value="Cell_cycle_regulator_Mat89Bb"/>
</dbReference>
<dbReference type="GO" id="GO:0051301">
    <property type="term" value="P:cell division"/>
    <property type="evidence" value="ECO:0007669"/>
    <property type="project" value="UniProtKB-KW"/>
</dbReference>
<keyword evidence="6" id="KW-0539">Nucleus</keyword>
<keyword evidence="3" id="KW-0963">Cytoplasm</keyword>
<evidence type="ECO:0000256" key="4">
    <source>
        <dbReference type="ARBA" id="ARBA00022618"/>
    </source>
</evidence>
<comment type="similarity">
    <text evidence="8">Belongs to the Integrator subunit 13 family.</text>
</comment>
<evidence type="ECO:0000256" key="8">
    <source>
        <dbReference type="ARBA" id="ARBA00061603"/>
    </source>
</evidence>
<keyword evidence="7" id="KW-0131">Cell cycle</keyword>
<dbReference type="Pfam" id="PF25320">
    <property type="entry name" value="TELO2_ARM"/>
    <property type="match status" value="1"/>
</dbReference>
<evidence type="ECO:0008006" key="13">
    <source>
        <dbReference type="Google" id="ProtNLM"/>
    </source>
</evidence>
<dbReference type="PANTHER" id="PTHR12955:SF1">
    <property type="entry name" value="INTEGRATOR COMPLEX SUBUNIT 13"/>
    <property type="match status" value="1"/>
</dbReference>
<reference evidence="11" key="1">
    <citation type="submission" date="2021-02" db="EMBL/GenBank/DDBJ databases">
        <authorList>
            <person name="Nowell W R."/>
        </authorList>
    </citation>
    <scope>NUCLEOTIDE SEQUENCE</scope>
</reference>
<dbReference type="GO" id="GO:0005737">
    <property type="term" value="C:cytoplasm"/>
    <property type="evidence" value="ECO:0007669"/>
    <property type="project" value="UniProtKB-SubCell"/>
</dbReference>
<evidence type="ECO:0000256" key="6">
    <source>
        <dbReference type="ARBA" id="ARBA00023242"/>
    </source>
</evidence>
<evidence type="ECO:0000259" key="10">
    <source>
        <dbReference type="Pfam" id="PF25320"/>
    </source>
</evidence>
<evidence type="ECO:0000256" key="5">
    <source>
        <dbReference type="ARBA" id="ARBA00022776"/>
    </source>
</evidence>
<evidence type="ECO:0000313" key="12">
    <source>
        <dbReference type="Proteomes" id="UP000663865"/>
    </source>
</evidence>
<dbReference type="GO" id="GO:0051642">
    <property type="term" value="P:centrosome localization"/>
    <property type="evidence" value="ECO:0007669"/>
    <property type="project" value="TreeGrafter"/>
</dbReference>
<dbReference type="EMBL" id="CAJNYV010004003">
    <property type="protein sequence ID" value="CAF3628148.1"/>
    <property type="molecule type" value="Genomic_DNA"/>
</dbReference>